<dbReference type="InterPro" id="IPR006311">
    <property type="entry name" value="TAT_signal"/>
</dbReference>
<dbReference type="RefSeq" id="WP_284202875.1">
    <property type="nucleotide sequence ID" value="NZ_BSPQ01000002.1"/>
</dbReference>
<dbReference type="Gene3D" id="2.60.40.420">
    <property type="entry name" value="Cupredoxins - blue copper proteins"/>
    <property type="match status" value="3"/>
</dbReference>
<dbReference type="Proteomes" id="UP001157353">
    <property type="component" value="Unassembled WGS sequence"/>
</dbReference>
<dbReference type="CDD" id="cd13906">
    <property type="entry name" value="CuRO_3_CumA_like"/>
    <property type="match status" value="1"/>
</dbReference>
<evidence type="ECO:0000256" key="1">
    <source>
        <dbReference type="ARBA" id="ARBA00022723"/>
    </source>
</evidence>
<dbReference type="Pfam" id="PF07732">
    <property type="entry name" value="Cu-oxidase_3"/>
    <property type="match status" value="1"/>
</dbReference>
<evidence type="ECO:0000313" key="7">
    <source>
        <dbReference type="Proteomes" id="UP001157353"/>
    </source>
</evidence>
<evidence type="ECO:0000259" key="5">
    <source>
        <dbReference type="Pfam" id="PF07732"/>
    </source>
</evidence>
<gene>
    <name evidence="6" type="ORF">GCM10007916_08140</name>
</gene>
<reference evidence="7" key="1">
    <citation type="journal article" date="2019" name="Int. J. Syst. Evol. Microbiol.">
        <title>The Global Catalogue of Microorganisms (GCM) 10K type strain sequencing project: providing services to taxonomists for standard genome sequencing and annotation.</title>
        <authorList>
            <consortium name="The Broad Institute Genomics Platform"/>
            <consortium name="The Broad Institute Genome Sequencing Center for Infectious Disease"/>
            <person name="Wu L."/>
            <person name="Ma J."/>
        </authorList>
    </citation>
    <scope>NUCLEOTIDE SEQUENCE [LARGE SCALE GENOMIC DNA]</scope>
    <source>
        <strain evidence="7">NBRC 103166</strain>
    </source>
</reference>
<keyword evidence="7" id="KW-1185">Reference proteome</keyword>
<dbReference type="InterPro" id="IPR011707">
    <property type="entry name" value="Cu-oxidase-like_N"/>
</dbReference>
<keyword evidence="3" id="KW-0732">Signal</keyword>
<dbReference type="PROSITE" id="PS51318">
    <property type="entry name" value="TAT"/>
    <property type="match status" value="1"/>
</dbReference>
<dbReference type="InterPro" id="IPR008972">
    <property type="entry name" value="Cupredoxin"/>
</dbReference>
<feature type="signal peptide" evidence="3">
    <location>
        <begin position="1"/>
        <end position="27"/>
    </location>
</feature>
<organism evidence="6 7">
    <name type="scientific">Psychromonas marina</name>
    <dbReference type="NCBI Taxonomy" id="88364"/>
    <lineage>
        <taxon>Bacteria</taxon>
        <taxon>Pseudomonadati</taxon>
        <taxon>Pseudomonadota</taxon>
        <taxon>Gammaproteobacteria</taxon>
        <taxon>Alteromonadales</taxon>
        <taxon>Psychromonadaceae</taxon>
        <taxon>Psychromonas</taxon>
    </lineage>
</organism>
<evidence type="ECO:0000256" key="2">
    <source>
        <dbReference type="ARBA" id="ARBA00023002"/>
    </source>
</evidence>
<feature type="chain" id="PRO_5047361220" evidence="3">
    <location>
        <begin position="28"/>
        <end position="465"/>
    </location>
</feature>
<accession>A0ABQ6DX79</accession>
<dbReference type="Pfam" id="PF07731">
    <property type="entry name" value="Cu-oxidase_2"/>
    <property type="match status" value="1"/>
</dbReference>
<dbReference type="InterPro" id="IPR011706">
    <property type="entry name" value="Cu-oxidase_C"/>
</dbReference>
<name>A0ABQ6DX79_9GAMM</name>
<keyword evidence="2" id="KW-0560">Oxidoreductase</keyword>
<dbReference type="CDD" id="cd13861">
    <property type="entry name" value="CuRO_1_CumA_like"/>
    <property type="match status" value="1"/>
</dbReference>
<dbReference type="PANTHER" id="PTHR11709:SF2">
    <property type="entry name" value="MULTICOPPER OXIDASE LPR1"/>
    <property type="match status" value="1"/>
</dbReference>
<evidence type="ECO:0000259" key="4">
    <source>
        <dbReference type="Pfam" id="PF07731"/>
    </source>
</evidence>
<keyword evidence="1" id="KW-0479">Metal-binding</keyword>
<dbReference type="InterPro" id="IPR002355">
    <property type="entry name" value="Cu_oxidase_Cu_BS"/>
</dbReference>
<dbReference type="EMBL" id="BSPQ01000002">
    <property type="protein sequence ID" value="GLS89747.1"/>
    <property type="molecule type" value="Genomic_DNA"/>
</dbReference>
<proteinExistence type="predicted"/>
<dbReference type="SUPFAM" id="SSF49503">
    <property type="entry name" value="Cupredoxins"/>
    <property type="match status" value="3"/>
</dbReference>
<comment type="caution">
    <text evidence="6">The sequence shown here is derived from an EMBL/GenBank/DDBJ whole genome shotgun (WGS) entry which is preliminary data.</text>
</comment>
<feature type="domain" description="Plastocyanin-like" evidence="5">
    <location>
        <begin position="41"/>
        <end position="154"/>
    </location>
</feature>
<feature type="domain" description="Plastocyanin-like" evidence="4">
    <location>
        <begin position="358"/>
        <end position="464"/>
    </location>
</feature>
<dbReference type="PANTHER" id="PTHR11709">
    <property type="entry name" value="MULTI-COPPER OXIDASE"/>
    <property type="match status" value="1"/>
</dbReference>
<sequence>MPLSRRRFLTSALLLPASALLPRISLASPEAGFDYVLTAQQATLNITAEGATDGFGFDGQFPAPVLHATQGKKIRIKFINLLTQPTTIHWHGLRIPIEMDGVPFLSQPPIKPGEFYIYEFTPPDAGTFWYHPHVNSLEQLGKGLVGAFIVNEPKKQRQQLAFDQDIPLLLKNWHLDDQGQWLPLSTPRQSARMGTPGRIETINGLQAPQIKVKAGSLVRLRFLNVDNTVMYRIVLPKGLDAKVIAIDGNAVSTPFTLKEAWAMGPGMRLDIAFIAPSAAEQVIEIKNRQGKLNFNFFTLITEGEASQQAKIIPTLPASVIPVPDLKNAKKINFTFEWEGAITPADKLLKGKHDFWIINKRAWEGMNKQSIPAPLVKLELGKSYIFNLRNVTQYHHPIHLHGHTWTVLKSNKRDIHPQEYHTDTVLLGKNETVQVAFVADNPGRWMYHCHVIEHMKTGLMGYIEVS</sequence>
<dbReference type="PROSITE" id="PS00080">
    <property type="entry name" value="MULTICOPPER_OXIDASE2"/>
    <property type="match status" value="1"/>
</dbReference>
<dbReference type="InterPro" id="IPR045087">
    <property type="entry name" value="Cu-oxidase_fam"/>
</dbReference>
<protein>
    <submittedName>
        <fullName evidence="6">Metallo-oxidoreductase</fullName>
    </submittedName>
</protein>
<evidence type="ECO:0000313" key="6">
    <source>
        <dbReference type="EMBL" id="GLS89747.1"/>
    </source>
</evidence>
<evidence type="ECO:0000256" key="3">
    <source>
        <dbReference type="SAM" id="SignalP"/>
    </source>
</evidence>